<keyword evidence="2" id="KW-1185">Reference proteome</keyword>
<dbReference type="Proteomes" id="UP000324222">
    <property type="component" value="Unassembled WGS sequence"/>
</dbReference>
<accession>A0A5B7JAJ6</accession>
<evidence type="ECO:0000313" key="2">
    <source>
        <dbReference type="Proteomes" id="UP000324222"/>
    </source>
</evidence>
<comment type="caution">
    <text evidence="1">The sequence shown here is derived from an EMBL/GenBank/DDBJ whole genome shotgun (WGS) entry which is preliminary data.</text>
</comment>
<gene>
    <name evidence="1" type="ORF">E2C01_086523</name>
</gene>
<dbReference type="EMBL" id="VSRR010087936">
    <property type="protein sequence ID" value="MPC91483.1"/>
    <property type="molecule type" value="Genomic_DNA"/>
</dbReference>
<protein>
    <submittedName>
        <fullName evidence="1">Uncharacterized protein</fullName>
    </submittedName>
</protein>
<name>A0A5B7JAJ6_PORTR</name>
<organism evidence="1 2">
    <name type="scientific">Portunus trituberculatus</name>
    <name type="common">Swimming crab</name>
    <name type="synonym">Neptunus trituberculatus</name>
    <dbReference type="NCBI Taxonomy" id="210409"/>
    <lineage>
        <taxon>Eukaryota</taxon>
        <taxon>Metazoa</taxon>
        <taxon>Ecdysozoa</taxon>
        <taxon>Arthropoda</taxon>
        <taxon>Crustacea</taxon>
        <taxon>Multicrustacea</taxon>
        <taxon>Malacostraca</taxon>
        <taxon>Eumalacostraca</taxon>
        <taxon>Eucarida</taxon>
        <taxon>Decapoda</taxon>
        <taxon>Pleocyemata</taxon>
        <taxon>Brachyura</taxon>
        <taxon>Eubrachyura</taxon>
        <taxon>Portunoidea</taxon>
        <taxon>Portunidae</taxon>
        <taxon>Portuninae</taxon>
        <taxon>Portunus</taxon>
    </lineage>
</organism>
<evidence type="ECO:0000313" key="1">
    <source>
        <dbReference type="EMBL" id="MPC91483.1"/>
    </source>
</evidence>
<proteinExistence type="predicted"/>
<reference evidence="1 2" key="1">
    <citation type="submission" date="2019-05" db="EMBL/GenBank/DDBJ databases">
        <title>Another draft genome of Portunus trituberculatus and its Hox gene families provides insights of decapod evolution.</title>
        <authorList>
            <person name="Jeong J.-H."/>
            <person name="Song I."/>
            <person name="Kim S."/>
            <person name="Choi T."/>
            <person name="Kim D."/>
            <person name="Ryu S."/>
            <person name="Kim W."/>
        </authorList>
    </citation>
    <scope>NUCLEOTIDE SEQUENCE [LARGE SCALE GENOMIC DNA]</scope>
    <source>
        <tissue evidence="1">Muscle</tissue>
    </source>
</reference>
<sequence>MKQAGNSRGESPTQPCSIMATQEHQLAITLTFYRVYVSLWVRVYLGGGRGGIQVYSPTGRQRDSDFLTWLGR</sequence>
<dbReference type="AlphaFoldDB" id="A0A5B7JAJ6"/>